<dbReference type="InterPro" id="IPR050266">
    <property type="entry name" value="AB_hydrolase_sf"/>
</dbReference>
<dbReference type="EMBL" id="CASHTH010002096">
    <property type="protein sequence ID" value="CAI8024793.1"/>
    <property type="molecule type" value="Genomic_DNA"/>
</dbReference>
<gene>
    <name evidence="4" type="ORF">GBAR_LOCUS14370</name>
</gene>
<dbReference type="GO" id="GO:0016020">
    <property type="term" value="C:membrane"/>
    <property type="evidence" value="ECO:0007669"/>
    <property type="project" value="TreeGrafter"/>
</dbReference>
<dbReference type="InterPro" id="IPR000073">
    <property type="entry name" value="AB_hydrolase_1"/>
</dbReference>
<evidence type="ECO:0000256" key="1">
    <source>
        <dbReference type="ARBA" id="ARBA00008645"/>
    </source>
</evidence>
<organism evidence="4 5">
    <name type="scientific">Geodia barretti</name>
    <name type="common">Barrett's horny sponge</name>
    <dbReference type="NCBI Taxonomy" id="519541"/>
    <lineage>
        <taxon>Eukaryota</taxon>
        <taxon>Metazoa</taxon>
        <taxon>Porifera</taxon>
        <taxon>Demospongiae</taxon>
        <taxon>Heteroscleromorpha</taxon>
        <taxon>Tetractinellida</taxon>
        <taxon>Astrophorina</taxon>
        <taxon>Geodiidae</taxon>
        <taxon>Geodia</taxon>
    </lineage>
</organism>
<feature type="domain" description="AB hydrolase-1" evidence="3">
    <location>
        <begin position="4"/>
        <end position="244"/>
    </location>
</feature>
<dbReference type="GO" id="GO:0016787">
    <property type="term" value="F:hydrolase activity"/>
    <property type="evidence" value="ECO:0007669"/>
    <property type="project" value="UniProtKB-KW"/>
</dbReference>
<accession>A0AA35S7C2</accession>
<dbReference type="AlphaFoldDB" id="A0AA35S7C2"/>
<proteinExistence type="inferred from homology"/>
<dbReference type="Pfam" id="PF00561">
    <property type="entry name" value="Abhydrolase_1"/>
    <property type="match status" value="1"/>
</dbReference>
<name>A0AA35S7C2_GEOBA</name>
<dbReference type="Gene3D" id="3.40.50.1820">
    <property type="entry name" value="alpha/beta hydrolase"/>
    <property type="match status" value="1"/>
</dbReference>
<evidence type="ECO:0000256" key="2">
    <source>
        <dbReference type="ARBA" id="ARBA00022801"/>
    </source>
</evidence>
<keyword evidence="5" id="KW-1185">Reference proteome</keyword>
<comment type="caution">
    <text evidence="4">The sequence shown here is derived from an EMBL/GenBank/DDBJ whole genome shotgun (WGS) entry which is preliminary data.</text>
</comment>
<dbReference type="PANTHER" id="PTHR43798">
    <property type="entry name" value="MONOACYLGLYCEROL LIPASE"/>
    <property type="match status" value="1"/>
</dbReference>
<reference evidence="4" key="1">
    <citation type="submission" date="2023-03" db="EMBL/GenBank/DDBJ databases">
        <authorList>
            <person name="Steffen K."/>
            <person name="Cardenas P."/>
        </authorList>
    </citation>
    <scope>NUCLEOTIDE SEQUENCE</scope>
</reference>
<evidence type="ECO:0000259" key="3">
    <source>
        <dbReference type="Pfam" id="PF00561"/>
    </source>
</evidence>
<evidence type="ECO:0000313" key="5">
    <source>
        <dbReference type="Proteomes" id="UP001174909"/>
    </source>
</evidence>
<evidence type="ECO:0000313" key="4">
    <source>
        <dbReference type="EMBL" id="CAI8024793.1"/>
    </source>
</evidence>
<comment type="similarity">
    <text evidence="1">Belongs to the AB hydrolase superfamily.</text>
</comment>
<dbReference type="PANTHER" id="PTHR43798:SF14">
    <property type="entry name" value="SERINE HYDROLASE-LIKE PROTEIN DDB_G0286239"/>
    <property type="match status" value="1"/>
</dbReference>
<dbReference type="Proteomes" id="UP001174909">
    <property type="component" value="Unassembled WGS sequence"/>
</dbReference>
<protein>
    <submittedName>
        <fullName evidence="4">Serine hydrolase-like protein</fullName>
    </submittedName>
</protein>
<sequence length="273" mass="30355">MHVCWLDNANTFDKLIPRLSPALHVAAIDLPGHGQSSHRPRGTLYHVQDYIADVKYVIDALKWDKFSFLAHSMSTGVSSWFTAALPEMVESLVLIEGFGFVSAPLEDLPERMGKMLKCLGSLSNTVDTKVYSTWDELVDRMLEGHQAMDPSFTREAAATLSARGSNKLPSGSYQFTRDLMLKAPSLLRIPGCVSSTFLSAVQCPVLLIVSENSFVTRVYNSLTPEMLPKQLKIVRVSGGHHVHLCQPEVLDRAVDTFLLRQTLHPDFTEISKL</sequence>
<keyword evidence="2 4" id="KW-0378">Hydrolase</keyword>
<dbReference type="InterPro" id="IPR029058">
    <property type="entry name" value="AB_hydrolase_fold"/>
</dbReference>
<dbReference type="SUPFAM" id="SSF53474">
    <property type="entry name" value="alpha/beta-Hydrolases"/>
    <property type="match status" value="1"/>
</dbReference>